<dbReference type="GO" id="GO:0051537">
    <property type="term" value="F:2 iron, 2 sulfur cluster binding"/>
    <property type="evidence" value="ECO:0007669"/>
    <property type="project" value="TreeGrafter"/>
</dbReference>
<dbReference type="PANTHER" id="PTHR16821:SF2">
    <property type="entry name" value="FRATAXIN, MITOCHONDRIAL"/>
    <property type="match status" value="1"/>
</dbReference>
<evidence type="ECO:0000256" key="9">
    <source>
        <dbReference type="ARBA" id="ARBA00023004"/>
    </source>
</evidence>
<dbReference type="PROSITE" id="PS01344">
    <property type="entry name" value="FRATAXIN_1"/>
    <property type="match status" value="1"/>
</dbReference>
<dbReference type="GO" id="GO:0006879">
    <property type="term" value="P:intracellular iron ion homeostasis"/>
    <property type="evidence" value="ECO:0007669"/>
    <property type="project" value="UniProtKB-KW"/>
</dbReference>
<keyword evidence="11" id="KW-0496">Mitochondrion</keyword>
<keyword evidence="5" id="KW-0813">Transport</keyword>
<evidence type="ECO:0000256" key="8">
    <source>
        <dbReference type="ARBA" id="ARBA00023002"/>
    </source>
</evidence>
<dbReference type="EMBL" id="GEFH01002946">
    <property type="protein sequence ID" value="JAP65635.1"/>
    <property type="molecule type" value="mRNA"/>
</dbReference>
<keyword evidence="8" id="KW-0560">Oxidoreductase</keyword>
<dbReference type="GO" id="GO:0008199">
    <property type="term" value="F:ferric iron binding"/>
    <property type="evidence" value="ECO:0007669"/>
    <property type="project" value="InterPro"/>
</dbReference>
<dbReference type="GO" id="GO:0016226">
    <property type="term" value="P:iron-sulfur cluster assembly"/>
    <property type="evidence" value="ECO:0007669"/>
    <property type="project" value="InterPro"/>
</dbReference>
<dbReference type="AlphaFoldDB" id="A0A131XHH7"/>
<evidence type="ECO:0000256" key="5">
    <source>
        <dbReference type="ARBA" id="ARBA00022448"/>
    </source>
</evidence>
<keyword evidence="9" id="KW-0408">Iron</keyword>
<evidence type="ECO:0000256" key="11">
    <source>
        <dbReference type="ARBA" id="ARBA00023128"/>
    </source>
</evidence>
<organism evidence="13">
    <name type="scientific">Hyalomma excavatum</name>
    <dbReference type="NCBI Taxonomy" id="257692"/>
    <lineage>
        <taxon>Eukaryota</taxon>
        <taxon>Metazoa</taxon>
        <taxon>Ecdysozoa</taxon>
        <taxon>Arthropoda</taxon>
        <taxon>Chelicerata</taxon>
        <taxon>Arachnida</taxon>
        <taxon>Acari</taxon>
        <taxon>Parasitiformes</taxon>
        <taxon>Ixodida</taxon>
        <taxon>Ixodoidea</taxon>
        <taxon>Ixodidae</taxon>
        <taxon>Hyalomminae</taxon>
        <taxon>Hyalomma</taxon>
    </lineage>
</organism>
<dbReference type="NCBIfam" id="TIGR03422">
    <property type="entry name" value="mito_frataxin"/>
    <property type="match status" value="1"/>
</dbReference>
<name>A0A131XHH7_9ACAR</name>
<evidence type="ECO:0000256" key="3">
    <source>
        <dbReference type="ARBA" id="ARBA00013107"/>
    </source>
</evidence>
<dbReference type="GO" id="GO:0005739">
    <property type="term" value="C:mitochondrion"/>
    <property type="evidence" value="ECO:0007669"/>
    <property type="project" value="UniProtKB-SubCell"/>
</dbReference>
<dbReference type="EC" id="1.16.3.1" evidence="3"/>
<dbReference type="PRINTS" id="PR00904">
    <property type="entry name" value="FRATAXIN"/>
</dbReference>
<dbReference type="SMART" id="SM01219">
    <property type="entry name" value="Frataxin_Cyay"/>
    <property type="match status" value="1"/>
</dbReference>
<evidence type="ECO:0000256" key="12">
    <source>
        <dbReference type="ARBA" id="ARBA00047990"/>
    </source>
</evidence>
<dbReference type="GO" id="GO:0006826">
    <property type="term" value="P:iron ion transport"/>
    <property type="evidence" value="ECO:0007669"/>
    <property type="project" value="UniProtKB-KW"/>
</dbReference>
<reference evidence="13" key="1">
    <citation type="journal article" date="2017" name="Ticks Tick Borne Dis.">
        <title>An insight into the sialome of Hyalomma excavatum.</title>
        <authorList>
            <person name="Ribeiro J.M."/>
            <person name="Slovak M."/>
            <person name="Francischetti I.M."/>
        </authorList>
    </citation>
    <scope>NUCLEOTIDE SEQUENCE</scope>
    <source>
        <strain evidence="13">Samish</strain>
        <tissue evidence="13">Salivary glands</tissue>
    </source>
</reference>
<comment type="similarity">
    <text evidence="2">Belongs to the frataxin family.</text>
</comment>
<dbReference type="PROSITE" id="PS50810">
    <property type="entry name" value="FRATAXIN_2"/>
    <property type="match status" value="1"/>
</dbReference>
<dbReference type="GO" id="GO:0004322">
    <property type="term" value="F:ferroxidase activity"/>
    <property type="evidence" value="ECO:0007669"/>
    <property type="project" value="UniProtKB-EC"/>
</dbReference>
<keyword evidence="10" id="KW-0406">Ion transport</keyword>
<dbReference type="InterPro" id="IPR020895">
    <property type="entry name" value="Frataxin_CS"/>
</dbReference>
<evidence type="ECO:0000256" key="7">
    <source>
        <dbReference type="ARBA" id="ARBA00022946"/>
    </source>
</evidence>
<evidence type="ECO:0000256" key="1">
    <source>
        <dbReference type="ARBA" id="ARBA00004173"/>
    </source>
</evidence>
<dbReference type="SUPFAM" id="SSF55387">
    <property type="entry name" value="Frataxin/Nqo15-like"/>
    <property type="match status" value="1"/>
</dbReference>
<dbReference type="CDD" id="cd00503">
    <property type="entry name" value="Frataxin"/>
    <property type="match status" value="1"/>
</dbReference>
<evidence type="ECO:0000256" key="10">
    <source>
        <dbReference type="ARBA" id="ARBA00023065"/>
    </source>
</evidence>
<keyword evidence="6" id="KW-0410">Iron transport</keyword>
<evidence type="ECO:0000313" key="13">
    <source>
        <dbReference type="EMBL" id="JAP65635.1"/>
    </source>
</evidence>
<evidence type="ECO:0000256" key="6">
    <source>
        <dbReference type="ARBA" id="ARBA00022496"/>
    </source>
</evidence>
<dbReference type="NCBIfam" id="TIGR03421">
    <property type="entry name" value="FeS_CyaY"/>
    <property type="match status" value="1"/>
</dbReference>
<dbReference type="GO" id="GO:0034986">
    <property type="term" value="F:iron chaperone activity"/>
    <property type="evidence" value="ECO:0007669"/>
    <property type="project" value="TreeGrafter"/>
</dbReference>
<dbReference type="InterPro" id="IPR036524">
    <property type="entry name" value="Frataxin/CyaY_sf"/>
</dbReference>
<dbReference type="PANTHER" id="PTHR16821">
    <property type="entry name" value="FRATAXIN"/>
    <property type="match status" value="1"/>
</dbReference>
<sequence length="207" mass="23175">MDTLRQVFVRRNWTSLLQCRVKPSLSAQLRHRSAITADKKSVSLSMLSQVVISTAAVPVKPSALTGSLHDRVENSLNLCRAFSSNAVLNEPSMTEAEYESITKETLESLAEKFDEIIEDLSDVPEADFALSDGVLTVHLGRKYGTYVINKQTPNRQIWLSSPVSGPKRYDFIGNKWVYKHDGVSLRDLLESEISSLIKKPVKFDCCI</sequence>
<comment type="catalytic activity">
    <reaction evidence="12">
        <text>4 Fe(2+) + O2 + 4 H(+) = 4 Fe(3+) + 2 H2O</text>
        <dbReference type="Rhea" id="RHEA:11148"/>
        <dbReference type="ChEBI" id="CHEBI:15377"/>
        <dbReference type="ChEBI" id="CHEBI:15378"/>
        <dbReference type="ChEBI" id="CHEBI:15379"/>
        <dbReference type="ChEBI" id="CHEBI:29033"/>
        <dbReference type="ChEBI" id="CHEBI:29034"/>
        <dbReference type="EC" id="1.16.3.1"/>
    </reaction>
</comment>
<evidence type="ECO:0000256" key="2">
    <source>
        <dbReference type="ARBA" id="ARBA00008183"/>
    </source>
</evidence>
<keyword evidence="7" id="KW-0809">Transit peptide</keyword>
<dbReference type="Pfam" id="PF01491">
    <property type="entry name" value="Frataxin_Cyay"/>
    <property type="match status" value="1"/>
</dbReference>
<dbReference type="InterPro" id="IPR017789">
    <property type="entry name" value="Frataxin"/>
</dbReference>
<evidence type="ECO:0000256" key="4">
    <source>
        <dbReference type="ARBA" id="ARBA00022434"/>
    </source>
</evidence>
<comment type="subcellular location">
    <subcellularLocation>
        <location evidence="1">Mitochondrion</location>
    </subcellularLocation>
</comment>
<dbReference type="Gene3D" id="3.30.920.10">
    <property type="entry name" value="Frataxin/CyaY"/>
    <property type="match status" value="1"/>
</dbReference>
<accession>A0A131XHH7</accession>
<dbReference type="InterPro" id="IPR002908">
    <property type="entry name" value="Frataxin/CyaY"/>
</dbReference>
<protein>
    <recommendedName>
        <fullName evidence="3">ferroxidase</fullName>
        <ecNumber evidence="3">1.16.3.1</ecNumber>
    </recommendedName>
</protein>
<proteinExistence type="evidence at transcript level"/>
<keyword evidence="4" id="KW-0409">Iron storage</keyword>
<dbReference type="GO" id="GO:0008198">
    <property type="term" value="F:ferrous iron binding"/>
    <property type="evidence" value="ECO:0007669"/>
    <property type="project" value="TreeGrafter"/>
</dbReference>